<feature type="transmembrane region" description="Helical" evidence="1">
    <location>
        <begin position="26"/>
        <end position="46"/>
    </location>
</feature>
<keyword evidence="1" id="KW-1133">Transmembrane helix</keyword>
<sequence>MKKIYVPIMALAGVFALYEQSKPHPNVYIMILAIIIFMYGMMRLTAKVPSKNQDNSDDDVS</sequence>
<keyword evidence="1" id="KW-0472">Membrane</keyword>
<accession>A0A495MGP8</accession>
<dbReference type="AlphaFoldDB" id="A0A495MGP8"/>
<gene>
    <name evidence="2" type="ORF">CLV94_0156</name>
</gene>
<proteinExistence type="predicted"/>
<dbReference type="Proteomes" id="UP000277579">
    <property type="component" value="Unassembled WGS sequence"/>
</dbReference>
<evidence type="ECO:0000256" key="1">
    <source>
        <dbReference type="SAM" id="Phobius"/>
    </source>
</evidence>
<dbReference type="RefSeq" id="WP_121376185.1">
    <property type="nucleotide sequence ID" value="NZ_RBLC01000001.1"/>
</dbReference>
<keyword evidence="3" id="KW-1185">Reference proteome</keyword>
<dbReference type="EMBL" id="RBLC01000001">
    <property type="protein sequence ID" value="RKS25126.1"/>
    <property type="molecule type" value="Genomic_DNA"/>
</dbReference>
<evidence type="ECO:0000313" key="2">
    <source>
        <dbReference type="EMBL" id="RKS25126.1"/>
    </source>
</evidence>
<protein>
    <submittedName>
        <fullName evidence="2">Uncharacterized protein</fullName>
    </submittedName>
</protein>
<dbReference type="OrthoDB" id="1449506at2"/>
<organism evidence="2 3">
    <name type="scientific">Flavobacterium endophyticum</name>
    <dbReference type="NCBI Taxonomy" id="1540163"/>
    <lineage>
        <taxon>Bacteria</taxon>
        <taxon>Pseudomonadati</taxon>
        <taxon>Bacteroidota</taxon>
        <taxon>Flavobacteriia</taxon>
        <taxon>Flavobacteriales</taxon>
        <taxon>Flavobacteriaceae</taxon>
        <taxon>Flavobacterium</taxon>
    </lineage>
</organism>
<evidence type="ECO:0000313" key="3">
    <source>
        <dbReference type="Proteomes" id="UP000277579"/>
    </source>
</evidence>
<name>A0A495MGP8_9FLAO</name>
<reference evidence="2 3" key="1">
    <citation type="submission" date="2018-10" db="EMBL/GenBank/DDBJ databases">
        <title>Genomic Encyclopedia of Archaeal and Bacterial Type Strains, Phase II (KMG-II): from individual species to whole genera.</title>
        <authorList>
            <person name="Goeker M."/>
        </authorList>
    </citation>
    <scope>NUCLEOTIDE SEQUENCE [LARGE SCALE GENOMIC DNA]</scope>
    <source>
        <strain evidence="2 3">DSM 29537</strain>
    </source>
</reference>
<keyword evidence="1" id="KW-0812">Transmembrane</keyword>
<comment type="caution">
    <text evidence="2">The sequence shown here is derived from an EMBL/GenBank/DDBJ whole genome shotgun (WGS) entry which is preliminary data.</text>
</comment>